<comment type="cofactor">
    <cofactor evidence="1">
        <name>Zn(2+)</name>
        <dbReference type="ChEBI" id="CHEBI:29105"/>
    </cofactor>
</comment>
<dbReference type="Proteomes" id="UP001372338">
    <property type="component" value="Unassembled WGS sequence"/>
</dbReference>
<dbReference type="InterPro" id="IPR045175">
    <property type="entry name" value="M28_fam"/>
</dbReference>
<dbReference type="SUPFAM" id="SSF53187">
    <property type="entry name" value="Zn-dependent exopeptidases"/>
    <property type="match status" value="1"/>
</dbReference>
<dbReference type="EMBL" id="JAYWIO010000004">
    <property type="protein sequence ID" value="KAK7270338.1"/>
    <property type="molecule type" value="Genomic_DNA"/>
</dbReference>
<comment type="caution">
    <text evidence="11">The sequence shown here is derived from an EMBL/GenBank/DDBJ whole genome shotgun (WGS) entry which is preliminary data.</text>
</comment>
<dbReference type="PANTHER" id="PTHR12147:SF58">
    <property type="entry name" value="VACUOLAR MEMBRANE PROTEASE"/>
    <property type="match status" value="1"/>
</dbReference>
<keyword evidence="6" id="KW-0926">Vacuole</keyword>
<accession>A0AAN9I7F5</accession>
<evidence type="ECO:0000259" key="10">
    <source>
        <dbReference type="Pfam" id="PF04389"/>
    </source>
</evidence>
<comment type="function">
    <text evidence="2">May be involved in vacuolar sorting and osmoregulation.</text>
</comment>
<keyword evidence="7" id="KW-0812">Transmembrane</keyword>
<evidence type="ECO:0000313" key="12">
    <source>
        <dbReference type="Proteomes" id="UP001372338"/>
    </source>
</evidence>
<dbReference type="PANTHER" id="PTHR12147">
    <property type="entry name" value="METALLOPEPTIDASE M28 FAMILY MEMBER"/>
    <property type="match status" value="1"/>
</dbReference>
<evidence type="ECO:0000256" key="1">
    <source>
        <dbReference type="ARBA" id="ARBA00001947"/>
    </source>
</evidence>
<gene>
    <name evidence="11" type="ORF">RIF29_23408</name>
</gene>
<comment type="similarity">
    <text evidence="4">Belongs to the peptidase M28 family.</text>
</comment>
<keyword evidence="7" id="KW-1133">Transmembrane helix</keyword>
<dbReference type="Gene3D" id="3.40.630.10">
    <property type="entry name" value="Zn peptidases"/>
    <property type="match status" value="1"/>
</dbReference>
<name>A0AAN9I7F5_CROPI</name>
<evidence type="ECO:0000256" key="2">
    <source>
        <dbReference type="ARBA" id="ARBA00003273"/>
    </source>
</evidence>
<dbReference type="GO" id="GO:0008235">
    <property type="term" value="F:metalloexopeptidase activity"/>
    <property type="evidence" value="ECO:0007669"/>
    <property type="project" value="InterPro"/>
</dbReference>
<proteinExistence type="inferred from homology"/>
<keyword evidence="7" id="KW-0472">Membrane</keyword>
<dbReference type="InterPro" id="IPR007484">
    <property type="entry name" value="Peptidase_M28"/>
</dbReference>
<keyword evidence="8" id="KW-0325">Glycoprotein</keyword>
<dbReference type="Pfam" id="PF04389">
    <property type="entry name" value="Peptidase_M28"/>
    <property type="match status" value="1"/>
</dbReference>
<dbReference type="GO" id="GO:0006508">
    <property type="term" value="P:proteolysis"/>
    <property type="evidence" value="ECO:0007669"/>
    <property type="project" value="InterPro"/>
</dbReference>
<evidence type="ECO:0000256" key="4">
    <source>
        <dbReference type="ARBA" id="ARBA00010918"/>
    </source>
</evidence>
<evidence type="ECO:0000256" key="9">
    <source>
        <dbReference type="ARBA" id="ARBA00031512"/>
    </source>
</evidence>
<evidence type="ECO:0000256" key="7">
    <source>
        <dbReference type="ARBA" id="ARBA00022989"/>
    </source>
</evidence>
<reference evidence="11 12" key="1">
    <citation type="submission" date="2024-01" db="EMBL/GenBank/DDBJ databases">
        <title>The genomes of 5 underutilized Papilionoideae crops provide insights into root nodulation and disease resistanc.</title>
        <authorList>
            <person name="Yuan L."/>
        </authorList>
    </citation>
    <scope>NUCLEOTIDE SEQUENCE [LARGE SCALE GENOMIC DNA]</scope>
    <source>
        <strain evidence="11">ZHUSHIDOU_FW_LH</strain>
        <tissue evidence="11">Leaf</tissue>
    </source>
</reference>
<protein>
    <recommendedName>
        <fullName evidence="5">Vacuolar membrane protease</fullName>
    </recommendedName>
    <alternativeName>
        <fullName evidence="9">FXNA-related family protease 1</fullName>
    </alternativeName>
</protein>
<dbReference type="AlphaFoldDB" id="A0AAN9I7F5"/>
<evidence type="ECO:0000256" key="6">
    <source>
        <dbReference type="ARBA" id="ARBA00022554"/>
    </source>
</evidence>
<keyword evidence="12" id="KW-1185">Reference proteome</keyword>
<evidence type="ECO:0000313" key="11">
    <source>
        <dbReference type="EMBL" id="KAK7270338.1"/>
    </source>
</evidence>
<dbReference type="GO" id="GO:0005774">
    <property type="term" value="C:vacuolar membrane"/>
    <property type="evidence" value="ECO:0007669"/>
    <property type="project" value="UniProtKB-SubCell"/>
</dbReference>
<feature type="domain" description="Peptidase M28" evidence="10">
    <location>
        <begin position="96"/>
        <end position="194"/>
    </location>
</feature>
<evidence type="ECO:0000256" key="3">
    <source>
        <dbReference type="ARBA" id="ARBA00004128"/>
    </source>
</evidence>
<evidence type="ECO:0000256" key="5">
    <source>
        <dbReference type="ARBA" id="ARBA00017435"/>
    </source>
</evidence>
<comment type="subcellular location">
    <subcellularLocation>
        <location evidence="3">Vacuole membrane</location>
        <topology evidence="3">Multi-pass membrane protein</topology>
    </subcellularLocation>
</comment>
<sequence length="209" mass="22702">MYVYKESQIIKERAEKELVDVEIDLFPVKSGDSDQETVVLRILPKDASEAKEQAVLLFAHDTSSVAVMLELSRVASQSTAGFKHDGVIFFFNAGDEDPGHMFTQWGGPHSSAIGNSASEAKYPSGQILAQDIFSTGVIQSTTTTDFQVYKEDAGLSGLDFAFGDNNAVYHTKNEKPGPLKPGTVQHLGENLLAFLLQVAGSNDKLPSQY</sequence>
<organism evidence="11 12">
    <name type="scientific">Crotalaria pallida</name>
    <name type="common">Smooth rattlebox</name>
    <name type="synonym">Crotalaria striata</name>
    <dbReference type="NCBI Taxonomy" id="3830"/>
    <lineage>
        <taxon>Eukaryota</taxon>
        <taxon>Viridiplantae</taxon>
        <taxon>Streptophyta</taxon>
        <taxon>Embryophyta</taxon>
        <taxon>Tracheophyta</taxon>
        <taxon>Spermatophyta</taxon>
        <taxon>Magnoliopsida</taxon>
        <taxon>eudicotyledons</taxon>
        <taxon>Gunneridae</taxon>
        <taxon>Pentapetalae</taxon>
        <taxon>rosids</taxon>
        <taxon>fabids</taxon>
        <taxon>Fabales</taxon>
        <taxon>Fabaceae</taxon>
        <taxon>Papilionoideae</taxon>
        <taxon>50 kb inversion clade</taxon>
        <taxon>genistoids sensu lato</taxon>
        <taxon>core genistoids</taxon>
        <taxon>Crotalarieae</taxon>
        <taxon>Crotalaria</taxon>
    </lineage>
</organism>
<evidence type="ECO:0000256" key="8">
    <source>
        <dbReference type="ARBA" id="ARBA00023180"/>
    </source>
</evidence>